<evidence type="ECO:0000313" key="3">
    <source>
        <dbReference type="Proteomes" id="UP000562984"/>
    </source>
</evidence>
<gene>
    <name evidence="2" type="ORF">HKD39_14070</name>
</gene>
<protein>
    <submittedName>
        <fullName evidence="2">Alpha/beta hydrolase</fullName>
    </submittedName>
</protein>
<dbReference type="SUPFAM" id="SSF53474">
    <property type="entry name" value="alpha/beta-Hydrolases"/>
    <property type="match status" value="1"/>
</dbReference>
<reference evidence="2 3" key="1">
    <citation type="submission" date="2020-05" db="EMBL/GenBank/DDBJ databases">
        <title>Nakamurella sp. DB0629 isolated from air conditioner.</title>
        <authorList>
            <person name="Kim D.H."/>
            <person name="Kim D.-U."/>
        </authorList>
    </citation>
    <scope>NUCLEOTIDE SEQUENCE [LARGE SCALE GENOMIC DNA]</scope>
    <source>
        <strain evidence="2 3">DB0629</strain>
    </source>
</reference>
<keyword evidence="2" id="KW-0378">Hydrolase</keyword>
<name>A0A849A8D5_9ACTN</name>
<evidence type="ECO:0000313" key="2">
    <source>
        <dbReference type="EMBL" id="NNG36819.1"/>
    </source>
</evidence>
<accession>A0A849A8D5</accession>
<dbReference type="InterPro" id="IPR029058">
    <property type="entry name" value="AB_hydrolase_fold"/>
</dbReference>
<dbReference type="AlphaFoldDB" id="A0A849A8D5"/>
<feature type="region of interest" description="Disordered" evidence="1">
    <location>
        <begin position="225"/>
        <end position="244"/>
    </location>
</feature>
<keyword evidence="3" id="KW-1185">Reference proteome</keyword>
<dbReference type="Proteomes" id="UP000562984">
    <property type="component" value="Unassembled WGS sequence"/>
</dbReference>
<dbReference type="EMBL" id="JABEND010000008">
    <property type="protein sequence ID" value="NNG36819.1"/>
    <property type="molecule type" value="Genomic_DNA"/>
</dbReference>
<comment type="caution">
    <text evidence="2">The sequence shown here is derived from an EMBL/GenBank/DDBJ whole genome shotgun (WGS) entry which is preliminary data.</text>
</comment>
<dbReference type="Gene3D" id="3.40.50.1820">
    <property type="entry name" value="alpha/beta hydrolase"/>
    <property type="match status" value="1"/>
</dbReference>
<dbReference type="GO" id="GO:0016787">
    <property type="term" value="F:hydrolase activity"/>
    <property type="evidence" value="ECO:0007669"/>
    <property type="project" value="UniProtKB-KW"/>
</dbReference>
<proteinExistence type="predicted"/>
<dbReference type="RefSeq" id="WP_171200510.1">
    <property type="nucleotide sequence ID" value="NZ_JABEND010000008.1"/>
</dbReference>
<sequence>MTTPITGTAQDVPYLLIPGSSAQAPVVAGWHLMDSPMTPEAFHAAIPLDGLDAWKLYLALPQTPRRIDPDEADQVQQGWMTDAVLNGHDPVNRQASQEFPGVLAALSAEFGFGAGPLGIMGGSAGGGVAAEVLAAGLAPVRAAVLMNPMIQLRPAVASMAKEFGITYTWTPESELIADRMDYPARAGEIAAHGAPAVLVISGADDDPSGMLDPAERFVTALQQAYRQRPGTDSGTGDQASAGAGAGASAEWVRVDRVAHALAEQPGIDPAPQLPGAAEFDRLAVQWFSRYLR</sequence>
<organism evidence="2 3">
    <name type="scientific">Nakamurella aerolata</name>
    <dbReference type="NCBI Taxonomy" id="1656892"/>
    <lineage>
        <taxon>Bacteria</taxon>
        <taxon>Bacillati</taxon>
        <taxon>Actinomycetota</taxon>
        <taxon>Actinomycetes</taxon>
        <taxon>Nakamurellales</taxon>
        <taxon>Nakamurellaceae</taxon>
        <taxon>Nakamurella</taxon>
    </lineage>
</organism>
<feature type="compositionally biased region" description="Polar residues" evidence="1">
    <location>
        <begin position="225"/>
        <end position="238"/>
    </location>
</feature>
<evidence type="ECO:0000256" key="1">
    <source>
        <dbReference type="SAM" id="MobiDB-lite"/>
    </source>
</evidence>